<name>A0A9D2F5B9_9ENTE</name>
<dbReference type="Proteomes" id="UP000824063">
    <property type="component" value="Unassembled WGS sequence"/>
</dbReference>
<dbReference type="InterPro" id="IPR001387">
    <property type="entry name" value="Cro/C1-type_HTH"/>
</dbReference>
<dbReference type="EMBL" id="DXBN01000019">
    <property type="protein sequence ID" value="HIZ52464.1"/>
    <property type="molecule type" value="Genomic_DNA"/>
</dbReference>
<dbReference type="SMART" id="SM00530">
    <property type="entry name" value="HTH_XRE"/>
    <property type="match status" value="1"/>
</dbReference>
<accession>A0A9D2F5B9</accession>
<dbReference type="PROSITE" id="PS50943">
    <property type="entry name" value="HTH_CROC1"/>
    <property type="match status" value="1"/>
</dbReference>
<dbReference type="Pfam" id="PF01381">
    <property type="entry name" value="HTH_3"/>
    <property type="match status" value="1"/>
</dbReference>
<dbReference type="Gene3D" id="1.10.260.40">
    <property type="entry name" value="lambda repressor-like DNA-binding domains"/>
    <property type="match status" value="1"/>
</dbReference>
<dbReference type="AlphaFoldDB" id="A0A9D2F5B9"/>
<evidence type="ECO:0000313" key="2">
    <source>
        <dbReference type="EMBL" id="HIZ52464.1"/>
    </source>
</evidence>
<protein>
    <submittedName>
        <fullName evidence="2">Helix-turn-helix transcriptional regulator</fullName>
    </submittedName>
</protein>
<sequence>MEKILKQINKIVTEKELTQEYLSKKMNISRSYVSMLLNGERTLNKELIVNFSEALSISLEELLNIGKNDDYVIKTRGMFQTRTSRSKLSKIKVQMDDYLRLKGIYSDEYTK</sequence>
<organism evidence="2 3">
    <name type="scientific">Candidatus Enterococcus avicola</name>
    <dbReference type="NCBI Taxonomy" id="2838561"/>
    <lineage>
        <taxon>Bacteria</taxon>
        <taxon>Bacillati</taxon>
        <taxon>Bacillota</taxon>
        <taxon>Bacilli</taxon>
        <taxon>Lactobacillales</taxon>
        <taxon>Enterococcaceae</taxon>
        <taxon>Enterococcus</taxon>
    </lineage>
</organism>
<dbReference type="SUPFAM" id="SSF47413">
    <property type="entry name" value="lambda repressor-like DNA-binding domains"/>
    <property type="match status" value="1"/>
</dbReference>
<reference evidence="2" key="1">
    <citation type="journal article" date="2021" name="PeerJ">
        <title>Extensive microbial diversity within the chicken gut microbiome revealed by metagenomics and culture.</title>
        <authorList>
            <person name="Gilroy R."/>
            <person name="Ravi A."/>
            <person name="Getino M."/>
            <person name="Pursley I."/>
            <person name="Horton D.L."/>
            <person name="Alikhan N.F."/>
            <person name="Baker D."/>
            <person name="Gharbi K."/>
            <person name="Hall N."/>
            <person name="Watson M."/>
            <person name="Adriaenssens E.M."/>
            <person name="Foster-Nyarko E."/>
            <person name="Jarju S."/>
            <person name="Secka A."/>
            <person name="Antonio M."/>
            <person name="Oren A."/>
            <person name="Chaudhuri R.R."/>
            <person name="La Ragione R."/>
            <person name="Hildebrand F."/>
            <person name="Pallen M.J."/>
        </authorList>
    </citation>
    <scope>NUCLEOTIDE SEQUENCE</scope>
    <source>
        <strain evidence="2">CHK172-16539</strain>
    </source>
</reference>
<evidence type="ECO:0000259" key="1">
    <source>
        <dbReference type="PROSITE" id="PS50943"/>
    </source>
</evidence>
<dbReference type="GO" id="GO:0003677">
    <property type="term" value="F:DNA binding"/>
    <property type="evidence" value="ECO:0007669"/>
    <property type="project" value="InterPro"/>
</dbReference>
<dbReference type="InterPro" id="IPR010982">
    <property type="entry name" value="Lambda_DNA-bd_dom_sf"/>
</dbReference>
<gene>
    <name evidence="2" type="ORF">IAA20_00780</name>
</gene>
<dbReference type="CDD" id="cd00093">
    <property type="entry name" value="HTH_XRE"/>
    <property type="match status" value="1"/>
</dbReference>
<evidence type="ECO:0000313" key="3">
    <source>
        <dbReference type="Proteomes" id="UP000824063"/>
    </source>
</evidence>
<feature type="domain" description="HTH cro/C1-type" evidence="1">
    <location>
        <begin position="8"/>
        <end position="62"/>
    </location>
</feature>
<proteinExistence type="predicted"/>
<comment type="caution">
    <text evidence="2">The sequence shown here is derived from an EMBL/GenBank/DDBJ whole genome shotgun (WGS) entry which is preliminary data.</text>
</comment>
<reference evidence="2" key="2">
    <citation type="submission" date="2021-04" db="EMBL/GenBank/DDBJ databases">
        <authorList>
            <person name="Gilroy R."/>
        </authorList>
    </citation>
    <scope>NUCLEOTIDE SEQUENCE</scope>
    <source>
        <strain evidence="2">CHK172-16539</strain>
    </source>
</reference>